<organism evidence="3 4">
    <name type="scientific">Belliella kenyensis</name>
    <dbReference type="NCBI Taxonomy" id="1472724"/>
    <lineage>
        <taxon>Bacteria</taxon>
        <taxon>Pseudomonadati</taxon>
        <taxon>Bacteroidota</taxon>
        <taxon>Cytophagia</taxon>
        <taxon>Cytophagales</taxon>
        <taxon>Cyclobacteriaceae</taxon>
        <taxon>Belliella</taxon>
    </lineage>
</organism>
<dbReference type="InterPro" id="IPR027039">
    <property type="entry name" value="Crtac1"/>
</dbReference>
<dbReference type="PANTHER" id="PTHR16026:SF0">
    <property type="entry name" value="CARTILAGE ACIDIC PROTEIN 1"/>
    <property type="match status" value="1"/>
</dbReference>
<dbReference type="InterPro" id="IPR028994">
    <property type="entry name" value="Integrin_alpha_N"/>
</dbReference>
<sequence length="1115" mass="124358">MPKFHPFILQICALLLLNACSESIDTAENNNSDDPAQPLFELLSTEYTGIDFNNELTEGLNTNVLMYEYFYNGGGVAVGDLNGDGLDDIYFTGNMVPNRLYLNKGKLKFEDITTSSGVAGRPGPWTTGVTMVDINGDGLLDIYVCYSGSVAAEKRKNQLFIHQGLNDSGIPIFKDEAENYGLAIDSYSTQAVFFDYDKDGDLDMFLLNHNPKSLPVLDEASTAELLKHQDPAGSQLFRNDNGKFKEVTQKAGIQNSALSYGLGVGIADLNGDGWPDIYVSNDYMAPDYLYINNRDGTFKDMIKESLGHISQFSMGNELVDINNDGLVDIFTIDMLPEGNKRQKLLMAPDNYEKFDFMVGAGFHHQYMRNMLHLNHGNGYFSEIGQLAGISNTDWSWAALFADFDNDGWKDLFITNGYLKDYTNLDFLKYMGDYVQTHEGNLKRQNVLELVNKIPASDIVNYIFKNQSGISFENTTKNWGINHVSNSNGAAYADLDNDGDLELIVNNVNLPASIFKNTSEIHPDNRYLKVVLEGEGKNRFGLGSKVSVYHDGKFQVIEQMPTRGYQSSVSPVIHFGLGDSEKVDSLVIEWLNGNAQTLKAIDSNQKLTIYEKEDKKPTLSKKNNPKKLFNLINSPFPNQQVRVSNDFKRQALLVNPLSASKTAMGMADINGDGLDDVFIGGLAGYSAKIYLQKKSGGYTLHPQTDIFDQQKNAEDTDVLFFDANGNGHLDMYVARGGYGNFSPEDPDLQDMLYLNDGLGHLSPSPTHLPEMLTSTSCVRVSDINGDGHPDLFVGGRVIPGKYPELPRSYILINDGSGNFQDQTEQYNAALKQIGLVTDAAWTDLDGDGKEDLVLVGEWMPITVFLNKGNKLVFATEDYFDQEYKGWWNTLTIQDIDENGNQEIIVGNYGSNSQVKANPSEPVELFYKDFDQNGSVDPILTFYIQGESYPFLTRDELLEQFTNKRAKFPSYESFSSAKIEDIFDAEEMKGAGHLIANYLKTAVFKLGTDGKFRPQEIPIEAQFAPVHAIHHFQNPDTGIKYLLMAGNTETGRLRIGKIDANHGLLFQIDQNGDLKYIPQNISGLQLIGDTRNIVKKNENTFLFNIIGRGIVHYEFKD</sequence>
<dbReference type="PANTHER" id="PTHR16026">
    <property type="entry name" value="CARTILAGE ACIDIC PROTEIN 1"/>
    <property type="match status" value="1"/>
</dbReference>
<evidence type="ECO:0000313" key="4">
    <source>
        <dbReference type="Proteomes" id="UP001595766"/>
    </source>
</evidence>
<dbReference type="Pfam" id="PF07593">
    <property type="entry name" value="UnbV_ASPIC"/>
    <property type="match status" value="1"/>
</dbReference>
<accession>A0ABV8EQS6</accession>
<dbReference type="EMBL" id="JBHSAV010000057">
    <property type="protein sequence ID" value="MFC3977590.1"/>
    <property type="molecule type" value="Genomic_DNA"/>
</dbReference>
<proteinExistence type="predicted"/>
<comment type="caution">
    <text evidence="3">The sequence shown here is derived from an EMBL/GenBank/DDBJ whole genome shotgun (WGS) entry which is preliminary data.</text>
</comment>
<evidence type="ECO:0000256" key="1">
    <source>
        <dbReference type="ARBA" id="ARBA00022729"/>
    </source>
</evidence>
<dbReference type="SUPFAM" id="SSF69318">
    <property type="entry name" value="Integrin alpha N-terminal domain"/>
    <property type="match status" value="2"/>
</dbReference>
<dbReference type="Proteomes" id="UP001595766">
    <property type="component" value="Unassembled WGS sequence"/>
</dbReference>
<dbReference type="InterPro" id="IPR011519">
    <property type="entry name" value="UnbV_ASPIC"/>
</dbReference>
<keyword evidence="4" id="KW-1185">Reference proteome</keyword>
<protein>
    <submittedName>
        <fullName evidence="3">VCBS repeat-containing protein</fullName>
    </submittedName>
</protein>
<evidence type="ECO:0000313" key="3">
    <source>
        <dbReference type="EMBL" id="MFC3977590.1"/>
    </source>
</evidence>
<reference evidence="4" key="1">
    <citation type="journal article" date="2019" name="Int. J. Syst. Evol. Microbiol.">
        <title>The Global Catalogue of Microorganisms (GCM) 10K type strain sequencing project: providing services to taxonomists for standard genome sequencing and annotation.</title>
        <authorList>
            <consortium name="The Broad Institute Genomics Platform"/>
            <consortium name="The Broad Institute Genome Sequencing Center for Infectious Disease"/>
            <person name="Wu L."/>
            <person name="Ma J."/>
        </authorList>
    </citation>
    <scope>NUCLEOTIDE SEQUENCE [LARGE SCALE GENOMIC DNA]</scope>
    <source>
        <strain evidence="4">CECT 8551</strain>
    </source>
</reference>
<dbReference type="Gene3D" id="2.130.10.130">
    <property type="entry name" value="Integrin alpha, N-terminal"/>
    <property type="match status" value="3"/>
</dbReference>
<gene>
    <name evidence="3" type="ORF">ACFOUP_14485</name>
</gene>
<dbReference type="Pfam" id="PF13517">
    <property type="entry name" value="FG-GAP_3"/>
    <property type="match status" value="5"/>
</dbReference>
<dbReference type="InterPro" id="IPR013517">
    <property type="entry name" value="FG-GAP"/>
</dbReference>
<feature type="domain" description="ASPIC/UnbV" evidence="2">
    <location>
        <begin position="540"/>
        <end position="607"/>
    </location>
</feature>
<evidence type="ECO:0000259" key="2">
    <source>
        <dbReference type="Pfam" id="PF07593"/>
    </source>
</evidence>
<name>A0ABV8EQS6_9BACT</name>
<keyword evidence="1" id="KW-0732">Signal</keyword>